<protein>
    <submittedName>
        <fullName evidence="2">Uncharacterized protein</fullName>
    </submittedName>
</protein>
<dbReference type="Proteomes" id="UP000251241">
    <property type="component" value="Unassembled WGS sequence"/>
</dbReference>
<evidence type="ECO:0000313" key="2">
    <source>
        <dbReference type="EMBL" id="SPZ94482.1"/>
    </source>
</evidence>
<organism evidence="2 4">
    <name type="scientific">Sphingobacterium multivorum</name>
    <dbReference type="NCBI Taxonomy" id="28454"/>
    <lineage>
        <taxon>Bacteria</taxon>
        <taxon>Pseudomonadati</taxon>
        <taxon>Bacteroidota</taxon>
        <taxon>Sphingobacteriia</taxon>
        <taxon>Sphingobacteriales</taxon>
        <taxon>Sphingobacteriaceae</taxon>
        <taxon>Sphingobacterium</taxon>
    </lineage>
</organism>
<dbReference type="EMBL" id="CABWMV010000027">
    <property type="protein sequence ID" value="VXD07115.1"/>
    <property type="molecule type" value="Genomic_DNA"/>
</dbReference>
<feature type="transmembrane region" description="Helical" evidence="1">
    <location>
        <begin position="40"/>
        <end position="57"/>
    </location>
</feature>
<feature type="transmembrane region" description="Helical" evidence="1">
    <location>
        <begin position="99"/>
        <end position="119"/>
    </location>
</feature>
<dbReference type="RefSeq" id="WP_112376266.1">
    <property type="nucleotide sequence ID" value="NZ_CP068086.1"/>
</dbReference>
<gene>
    <name evidence="2" type="ORF">NCTC11343_05330</name>
    <name evidence="3" type="ORF">SPHINGO8BC_80044</name>
</gene>
<evidence type="ECO:0000313" key="5">
    <source>
        <dbReference type="Proteomes" id="UP000432350"/>
    </source>
</evidence>
<feature type="transmembrane region" description="Helical" evidence="1">
    <location>
        <begin position="15"/>
        <end position="34"/>
    </location>
</feature>
<evidence type="ECO:0000256" key="1">
    <source>
        <dbReference type="SAM" id="Phobius"/>
    </source>
</evidence>
<name>A0A2X2JJL9_SPHMU</name>
<keyword evidence="1" id="KW-0472">Membrane</keyword>
<reference evidence="2 4" key="1">
    <citation type="submission" date="2018-06" db="EMBL/GenBank/DDBJ databases">
        <authorList>
            <consortium name="Pathogen Informatics"/>
            <person name="Doyle S."/>
        </authorList>
    </citation>
    <scope>NUCLEOTIDE SEQUENCE [LARGE SCALE GENOMIC DNA]</scope>
    <source>
        <strain evidence="2 4">NCTC11343</strain>
    </source>
</reference>
<accession>A0A654DMF7</accession>
<dbReference type="Proteomes" id="UP000432350">
    <property type="component" value="Unassembled WGS sequence"/>
</dbReference>
<evidence type="ECO:0000313" key="3">
    <source>
        <dbReference type="EMBL" id="VXD07115.1"/>
    </source>
</evidence>
<dbReference type="AlphaFoldDB" id="A0A2X2JJL9"/>
<feature type="transmembrane region" description="Helical" evidence="1">
    <location>
        <begin position="69"/>
        <end position="87"/>
    </location>
</feature>
<accession>A0A2X2JJL9</accession>
<keyword evidence="1" id="KW-0812">Transmembrane</keyword>
<dbReference type="EMBL" id="UAUU01000011">
    <property type="protein sequence ID" value="SPZ94482.1"/>
    <property type="molecule type" value="Genomic_DNA"/>
</dbReference>
<keyword evidence="1" id="KW-1133">Transmembrane helix</keyword>
<evidence type="ECO:0000313" key="4">
    <source>
        <dbReference type="Proteomes" id="UP000251241"/>
    </source>
</evidence>
<sequence>MRIIQKLSTYLNEKFDGLVLIGLLLVMIFYSAGFMLFNQYIALFYGLFSGLILVLFFKNWRTEYFINRSGLGLLTFVIVLEFAFLLYDQVHLKDDWYFLPWAVLLGGAVMVTISMLIGLKKIIIPKALSKFFYISAIFLFSTVYSYGLLSLINIFNARQVVKWERAEVGLPSWVITFGGNYNDAIFENREWGTRWMNLFFLKWEGDFPHPPTTAEIKVFEGNLGQHYMLKTYDEDEKNDARQID</sequence>
<feature type="transmembrane region" description="Helical" evidence="1">
    <location>
        <begin position="131"/>
        <end position="155"/>
    </location>
</feature>
<proteinExistence type="predicted"/>
<reference evidence="3 5" key="2">
    <citation type="submission" date="2019-10" db="EMBL/GenBank/DDBJ databases">
        <authorList>
            <person name="Karimi E."/>
        </authorList>
    </citation>
    <scope>NUCLEOTIDE SEQUENCE [LARGE SCALE GENOMIC DNA]</scope>
    <source>
        <strain evidence="3">Sphingobacterium sp. 8BC</strain>
    </source>
</reference>
<dbReference type="GeneID" id="97180138"/>